<keyword evidence="2 7" id="KW-0699">rRNA-binding</keyword>
<evidence type="ECO:0000256" key="1">
    <source>
        <dbReference type="ARBA" id="ARBA00007465"/>
    </source>
</evidence>
<evidence type="ECO:0000256" key="7">
    <source>
        <dbReference type="HAMAP-Rule" id="MF_01306"/>
    </source>
</evidence>
<dbReference type="CDD" id="cd00165">
    <property type="entry name" value="S4"/>
    <property type="match status" value="1"/>
</dbReference>
<dbReference type="InterPro" id="IPR022801">
    <property type="entry name" value="Ribosomal_uS4"/>
</dbReference>
<dbReference type="InterPro" id="IPR036986">
    <property type="entry name" value="S4_RNA-bd_sf"/>
</dbReference>
<dbReference type="FunFam" id="3.10.290.10:FF:000001">
    <property type="entry name" value="30S ribosomal protein S4"/>
    <property type="match status" value="1"/>
</dbReference>
<evidence type="ECO:0000259" key="9">
    <source>
        <dbReference type="SMART" id="SM01390"/>
    </source>
</evidence>
<reference evidence="10 11" key="1">
    <citation type="submission" date="2017-09" db="EMBL/GenBank/DDBJ databases">
        <title>Depth-based differentiation of microbial function through sediment-hosted aquifers and enrichment of novel symbionts in the deep terrestrial subsurface.</title>
        <authorList>
            <person name="Probst A.J."/>
            <person name="Ladd B."/>
            <person name="Jarett J.K."/>
            <person name="Geller-Mcgrath D.E."/>
            <person name="Sieber C.M."/>
            <person name="Emerson J.B."/>
            <person name="Anantharaman K."/>
            <person name="Thomas B.C."/>
            <person name="Malmstrom R."/>
            <person name="Stieglmeier M."/>
            <person name="Klingl A."/>
            <person name="Woyke T."/>
            <person name="Ryan C.M."/>
            <person name="Banfield J.F."/>
        </authorList>
    </citation>
    <scope>NUCLEOTIDE SEQUENCE [LARGE SCALE GENOMIC DNA]</scope>
    <source>
        <strain evidence="10">CG11_big_fil_rev_8_21_14_0_20_38_23</strain>
    </source>
</reference>
<dbReference type="GO" id="GO:0006412">
    <property type="term" value="P:translation"/>
    <property type="evidence" value="ECO:0007669"/>
    <property type="project" value="UniProtKB-UniRule"/>
</dbReference>
<feature type="domain" description="RNA-binding S4" evidence="8">
    <location>
        <begin position="92"/>
        <end position="163"/>
    </location>
</feature>
<dbReference type="SMART" id="SM00363">
    <property type="entry name" value="S4"/>
    <property type="match status" value="1"/>
</dbReference>
<dbReference type="EMBL" id="PCWR01000072">
    <property type="protein sequence ID" value="PIR05992.1"/>
    <property type="molecule type" value="Genomic_DNA"/>
</dbReference>
<evidence type="ECO:0000256" key="2">
    <source>
        <dbReference type="ARBA" id="ARBA00022730"/>
    </source>
</evidence>
<dbReference type="Pfam" id="PF01479">
    <property type="entry name" value="S4"/>
    <property type="match status" value="1"/>
</dbReference>
<accession>A0A2H0NAQ7</accession>
<name>A0A2H0NAQ7_9BACT</name>
<dbReference type="PANTHER" id="PTHR11831:SF4">
    <property type="entry name" value="SMALL RIBOSOMAL SUBUNIT PROTEIN US4M"/>
    <property type="match status" value="1"/>
</dbReference>
<evidence type="ECO:0000256" key="3">
    <source>
        <dbReference type="ARBA" id="ARBA00022884"/>
    </source>
</evidence>
<dbReference type="GO" id="GO:0019843">
    <property type="term" value="F:rRNA binding"/>
    <property type="evidence" value="ECO:0007669"/>
    <property type="project" value="UniProtKB-UniRule"/>
</dbReference>
<dbReference type="SUPFAM" id="SSF55174">
    <property type="entry name" value="Alpha-L RNA-binding motif"/>
    <property type="match status" value="1"/>
</dbReference>
<dbReference type="GO" id="GO:0015935">
    <property type="term" value="C:small ribosomal subunit"/>
    <property type="evidence" value="ECO:0007669"/>
    <property type="project" value="InterPro"/>
</dbReference>
<dbReference type="PANTHER" id="PTHR11831">
    <property type="entry name" value="30S 40S RIBOSOMAL PROTEIN"/>
    <property type="match status" value="1"/>
</dbReference>
<keyword evidence="3 7" id="KW-0694">RNA-binding</keyword>
<evidence type="ECO:0000313" key="10">
    <source>
        <dbReference type="EMBL" id="PIR05992.1"/>
    </source>
</evidence>
<organism evidence="10 11">
    <name type="scientific">Candidatus Jorgensenbacteria bacterium CG11_big_fil_rev_8_21_14_0_20_38_23</name>
    <dbReference type="NCBI Taxonomy" id="1974594"/>
    <lineage>
        <taxon>Bacteria</taxon>
        <taxon>Candidatus Joergenseniibacteriota</taxon>
    </lineage>
</organism>
<dbReference type="HAMAP" id="MF_01306_B">
    <property type="entry name" value="Ribosomal_uS4_B"/>
    <property type="match status" value="1"/>
</dbReference>
<keyword evidence="4 7" id="KW-0689">Ribosomal protein</keyword>
<dbReference type="AlphaFoldDB" id="A0A2H0NAQ7"/>
<evidence type="ECO:0000313" key="11">
    <source>
        <dbReference type="Proteomes" id="UP000228867"/>
    </source>
</evidence>
<protein>
    <recommendedName>
        <fullName evidence="6 7">Small ribosomal subunit protein uS4</fullName>
    </recommendedName>
</protein>
<dbReference type="GO" id="GO:0042274">
    <property type="term" value="P:ribosomal small subunit biogenesis"/>
    <property type="evidence" value="ECO:0007669"/>
    <property type="project" value="TreeGrafter"/>
</dbReference>
<dbReference type="Gene3D" id="1.10.1050.10">
    <property type="entry name" value="Ribosomal Protein S4 Delta 41, Chain A, domain 1"/>
    <property type="match status" value="1"/>
</dbReference>
<keyword evidence="5 7" id="KW-0687">Ribonucleoprotein</keyword>
<dbReference type="GO" id="GO:0003735">
    <property type="term" value="F:structural constituent of ribosome"/>
    <property type="evidence" value="ECO:0007669"/>
    <property type="project" value="InterPro"/>
</dbReference>
<gene>
    <name evidence="7" type="primary">rpsD</name>
    <name evidence="10" type="ORF">COV54_03655</name>
</gene>
<feature type="domain" description="Small ribosomal subunit protein uS4 N-terminal" evidence="9">
    <location>
        <begin position="2"/>
        <end position="91"/>
    </location>
</feature>
<dbReference type="Pfam" id="PF00163">
    <property type="entry name" value="Ribosomal_S4"/>
    <property type="match status" value="1"/>
</dbReference>
<comment type="function">
    <text evidence="7">One of the primary rRNA binding proteins, it binds directly to 16S rRNA where it nucleates assembly of the body of the 30S subunit.</text>
</comment>
<dbReference type="InterPro" id="IPR001912">
    <property type="entry name" value="Ribosomal_uS4_N"/>
</dbReference>
<comment type="subunit">
    <text evidence="7">Part of the 30S ribosomal subunit. Contacts protein S5. The interaction surface between S4 and S5 is involved in control of translational fidelity.</text>
</comment>
<comment type="function">
    <text evidence="7">With S5 and S12 plays an important role in translational accuracy.</text>
</comment>
<evidence type="ECO:0000259" key="8">
    <source>
        <dbReference type="SMART" id="SM00363"/>
    </source>
</evidence>
<dbReference type="PROSITE" id="PS50889">
    <property type="entry name" value="S4"/>
    <property type="match status" value="1"/>
</dbReference>
<dbReference type="Gene3D" id="3.10.290.10">
    <property type="entry name" value="RNA-binding S4 domain"/>
    <property type="match status" value="1"/>
</dbReference>
<sequence length="202" mass="23233">MVKIKAIEKKERALGAKLFLKAERCNSPKCVMVRRAYKPGIHGRKSHSSLSDYGRQLQEKQKLQIIYGLNNRQMNNLFKKESHDKIRVILEQRLDRVISLLGLAASTRIARQLVSHGHILVDGHKVTISSYQVKKGDIIIVKPSSKALKIFEDVPLRLKNYLPPPWLKLEVEELKGECLREPTTKEIKMPIDINLVAEFYSR</sequence>
<dbReference type="SMART" id="SM01390">
    <property type="entry name" value="Ribosomal_S4"/>
    <property type="match status" value="1"/>
</dbReference>
<dbReference type="NCBIfam" id="NF003717">
    <property type="entry name" value="PRK05327.1"/>
    <property type="match status" value="1"/>
</dbReference>
<comment type="similarity">
    <text evidence="1 7">Belongs to the universal ribosomal protein uS4 family.</text>
</comment>
<evidence type="ECO:0000256" key="5">
    <source>
        <dbReference type="ARBA" id="ARBA00023274"/>
    </source>
</evidence>
<dbReference type="InterPro" id="IPR002942">
    <property type="entry name" value="S4_RNA-bd"/>
</dbReference>
<dbReference type="Proteomes" id="UP000228867">
    <property type="component" value="Unassembled WGS sequence"/>
</dbReference>
<dbReference type="InterPro" id="IPR005709">
    <property type="entry name" value="Ribosomal_uS4_bac-type"/>
</dbReference>
<evidence type="ECO:0000256" key="4">
    <source>
        <dbReference type="ARBA" id="ARBA00022980"/>
    </source>
</evidence>
<proteinExistence type="inferred from homology"/>
<comment type="caution">
    <text evidence="10">The sequence shown here is derived from an EMBL/GenBank/DDBJ whole genome shotgun (WGS) entry which is preliminary data.</text>
</comment>
<evidence type="ECO:0000256" key="6">
    <source>
        <dbReference type="ARBA" id="ARBA00035254"/>
    </source>
</evidence>